<accession>A0A2U3LV08</accession>
<dbReference type="OrthoDB" id="5458608at2"/>
<protein>
    <submittedName>
        <fullName evidence="1">Uncharacterized protein</fullName>
    </submittedName>
</protein>
<proteinExistence type="predicted"/>
<reference evidence="2" key="1">
    <citation type="submission" date="2018-02" db="EMBL/GenBank/DDBJ databases">
        <authorList>
            <person name="Hausmann B."/>
        </authorList>
    </citation>
    <scope>NUCLEOTIDE SEQUENCE [LARGE SCALE GENOMIC DNA]</scope>
    <source>
        <strain evidence="2">Peat soil MAG SbF1</strain>
    </source>
</reference>
<dbReference type="Proteomes" id="UP000238916">
    <property type="component" value="Unassembled WGS sequence"/>
</dbReference>
<name>A0A2U3LV08_9FIRM</name>
<organism evidence="1 2">
    <name type="scientific">Candidatus Desulfosporosinus infrequens</name>
    <dbReference type="NCBI Taxonomy" id="2043169"/>
    <lineage>
        <taxon>Bacteria</taxon>
        <taxon>Bacillati</taxon>
        <taxon>Bacillota</taxon>
        <taxon>Clostridia</taxon>
        <taxon>Eubacteriales</taxon>
        <taxon>Desulfitobacteriaceae</taxon>
        <taxon>Desulfosporosinus</taxon>
    </lineage>
</organism>
<gene>
    <name evidence="1" type="ORF">SBF1_8510002</name>
</gene>
<evidence type="ECO:0000313" key="2">
    <source>
        <dbReference type="Proteomes" id="UP000238916"/>
    </source>
</evidence>
<dbReference type="AlphaFoldDB" id="A0A2U3LV08"/>
<sequence>MNQEVFADAINAIHITGNLVRIDLMTLQPHLKSDNGQPVYDSSRRIIMPLDGFIQSFGIQENFVKQLIEAGVLQKTDEVATESTKQEK</sequence>
<dbReference type="EMBL" id="OMOF01000836">
    <property type="protein sequence ID" value="SPF55741.1"/>
    <property type="molecule type" value="Genomic_DNA"/>
</dbReference>
<evidence type="ECO:0000313" key="1">
    <source>
        <dbReference type="EMBL" id="SPF55741.1"/>
    </source>
</evidence>